<feature type="domain" description="NADP-dependent oxidoreductase" evidence="7">
    <location>
        <begin position="16"/>
        <end position="262"/>
    </location>
</feature>
<dbReference type="InterPro" id="IPR018170">
    <property type="entry name" value="Aldo/ket_reductase_CS"/>
</dbReference>
<keyword evidence="2" id="KW-0521">NADP</keyword>
<dbReference type="Proteomes" id="UP000313849">
    <property type="component" value="Unassembled WGS sequence"/>
</dbReference>
<dbReference type="PROSITE" id="PS00062">
    <property type="entry name" value="ALDOKETO_REDUCTASE_2"/>
    <property type="match status" value="1"/>
</dbReference>
<feature type="binding site" evidence="5">
    <location>
        <position position="108"/>
    </location>
    <ligand>
        <name>substrate</name>
    </ligand>
</feature>
<evidence type="ECO:0000256" key="4">
    <source>
        <dbReference type="PIRSR" id="PIRSR000097-1"/>
    </source>
</evidence>
<feature type="active site" description="Proton donor" evidence="4">
    <location>
        <position position="50"/>
    </location>
</feature>
<dbReference type="InterPro" id="IPR020471">
    <property type="entry name" value="AKR"/>
</dbReference>
<dbReference type="FunFam" id="3.20.20.100:FF:000002">
    <property type="entry name" value="2,5-diketo-D-gluconic acid reductase A"/>
    <property type="match status" value="1"/>
</dbReference>
<evidence type="ECO:0000256" key="2">
    <source>
        <dbReference type="ARBA" id="ARBA00022857"/>
    </source>
</evidence>
<dbReference type="Gene3D" id="3.20.20.100">
    <property type="entry name" value="NADP-dependent oxidoreductase domain"/>
    <property type="match status" value="1"/>
</dbReference>
<dbReference type="PANTHER" id="PTHR43827:SF3">
    <property type="entry name" value="NADP-DEPENDENT OXIDOREDUCTASE DOMAIN-CONTAINING PROTEIN"/>
    <property type="match status" value="1"/>
</dbReference>
<accession>A0A5C5BAH1</accession>
<dbReference type="AlphaFoldDB" id="A0A5C5BAH1"/>
<dbReference type="PANTHER" id="PTHR43827">
    <property type="entry name" value="2,5-DIKETO-D-GLUCONIC ACID REDUCTASE"/>
    <property type="match status" value="1"/>
</dbReference>
<sequence>MPPGWHTLNDGTTLPPIGFGTWPLRGVEARDVVAAAIGHGYRLIDSAERYENEGGVGAGLRTSGVPREGLRFTTKIRGDHQEAGATRQTVEESLFRTGLDYLDLVLIHWPLPRLDKYSEVFGALLQAKADGLVRSVGVSNFLPEHLDRLVADHGVAPSVNQIELHPYLPQVDQLAADGERGVRTEAWSPLGRAGDLLEDPVICAIARAHDVGPGTVVLDWEIARGVVPLPKASSAERRLANLAALDLAPLLSADDLAAITALGRGQRVNPDQDPATWEEF</sequence>
<dbReference type="EMBL" id="VENP01000036">
    <property type="protein sequence ID" value="TNU73691.1"/>
    <property type="molecule type" value="Genomic_DNA"/>
</dbReference>
<comment type="caution">
    <text evidence="8">The sequence shown here is derived from an EMBL/GenBank/DDBJ whole genome shotgun (WGS) entry which is preliminary data.</text>
</comment>
<dbReference type="OrthoDB" id="9804790at2"/>
<reference evidence="8 9" key="1">
    <citation type="submission" date="2019-06" db="EMBL/GenBank/DDBJ databases">
        <title>Draft genome sequence of Miniimonas arenae KCTC 19750T isolated from sea sand.</title>
        <authorList>
            <person name="Park S.-J."/>
        </authorList>
    </citation>
    <scope>NUCLEOTIDE SEQUENCE [LARGE SCALE GENOMIC DNA]</scope>
    <source>
        <strain evidence="8 9">KCTC 19750</strain>
    </source>
</reference>
<evidence type="ECO:0000256" key="3">
    <source>
        <dbReference type="ARBA" id="ARBA00023002"/>
    </source>
</evidence>
<keyword evidence="3" id="KW-0560">Oxidoreductase</keyword>
<comment type="similarity">
    <text evidence="1">Belongs to the aldo/keto reductase family.</text>
</comment>
<evidence type="ECO:0000256" key="5">
    <source>
        <dbReference type="PIRSR" id="PIRSR000097-2"/>
    </source>
</evidence>
<dbReference type="Pfam" id="PF00248">
    <property type="entry name" value="Aldo_ket_red"/>
    <property type="match status" value="1"/>
</dbReference>
<feature type="site" description="Lowers pKa of active site Tyr" evidence="6">
    <location>
        <position position="75"/>
    </location>
</feature>
<gene>
    <name evidence="8" type="ORF">FH969_10140</name>
</gene>
<name>A0A5C5BAH1_9MICO</name>
<dbReference type="GO" id="GO:0016616">
    <property type="term" value="F:oxidoreductase activity, acting on the CH-OH group of donors, NAD or NADP as acceptor"/>
    <property type="evidence" value="ECO:0007669"/>
    <property type="project" value="UniProtKB-ARBA"/>
</dbReference>
<dbReference type="InterPro" id="IPR036812">
    <property type="entry name" value="NAD(P)_OxRdtase_dom_sf"/>
</dbReference>
<dbReference type="PIRSF" id="PIRSF000097">
    <property type="entry name" value="AKR"/>
    <property type="match status" value="1"/>
</dbReference>
<evidence type="ECO:0000259" key="7">
    <source>
        <dbReference type="Pfam" id="PF00248"/>
    </source>
</evidence>
<dbReference type="SUPFAM" id="SSF51430">
    <property type="entry name" value="NAD(P)-linked oxidoreductase"/>
    <property type="match status" value="1"/>
</dbReference>
<evidence type="ECO:0000313" key="8">
    <source>
        <dbReference type="EMBL" id="TNU73691.1"/>
    </source>
</evidence>
<proteinExistence type="inferred from homology"/>
<evidence type="ECO:0000256" key="6">
    <source>
        <dbReference type="PIRSR" id="PIRSR000097-3"/>
    </source>
</evidence>
<evidence type="ECO:0000256" key="1">
    <source>
        <dbReference type="ARBA" id="ARBA00007905"/>
    </source>
</evidence>
<keyword evidence="9" id="KW-1185">Reference proteome</keyword>
<evidence type="ECO:0000313" key="9">
    <source>
        <dbReference type="Proteomes" id="UP000313849"/>
    </source>
</evidence>
<organism evidence="8 9">
    <name type="scientific">Miniimonas arenae</name>
    <dbReference type="NCBI Taxonomy" id="676201"/>
    <lineage>
        <taxon>Bacteria</taxon>
        <taxon>Bacillati</taxon>
        <taxon>Actinomycetota</taxon>
        <taxon>Actinomycetes</taxon>
        <taxon>Micrococcales</taxon>
        <taxon>Beutenbergiaceae</taxon>
        <taxon>Miniimonas</taxon>
    </lineage>
</organism>
<dbReference type="InterPro" id="IPR023210">
    <property type="entry name" value="NADP_OxRdtase_dom"/>
</dbReference>
<protein>
    <submittedName>
        <fullName evidence="8">Aldo/keto reductase</fullName>
    </submittedName>
</protein>
<dbReference type="PRINTS" id="PR00069">
    <property type="entry name" value="ALDKETRDTASE"/>
</dbReference>
<dbReference type="PROSITE" id="PS00798">
    <property type="entry name" value="ALDOKETO_REDUCTASE_1"/>
    <property type="match status" value="1"/>
</dbReference>